<dbReference type="GO" id="GO:0003725">
    <property type="term" value="F:double-stranded RNA binding"/>
    <property type="evidence" value="ECO:0007669"/>
    <property type="project" value="TreeGrafter"/>
</dbReference>
<dbReference type="PANTHER" id="PTHR12486:SF4">
    <property type="entry name" value="APRATAXIN"/>
    <property type="match status" value="1"/>
</dbReference>
<name>A0A1E3PPF7_9ASCO</name>
<dbReference type="GO" id="GO:0000012">
    <property type="term" value="P:single strand break repair"/>
    <property type="evidence" value="ECO:0007669"/>
    <property type="project" value="TreeGrafter"/>
</dbReference>
<feature type="domain" description="HIT" evidence="6">
    <location>
        <begin position="34"/>
        <end position="163"/>
    </location>
</feature>
<dbReference type="GO" id="GO:1990165">
    <property type="term" value="F:single-strand break-containing DNA binding"/>
    <property type="evidence" value="ECO:0007669"/>
    <property type="project" value="TreeGrafter"/>
</dbReference>
<sequence length="248" mass="28608">MATNTTPRNSRPSPASSFKFALQKYVDHPETAPKDVVIFYDENYTVIRDLFPKAIIHWLILPRKNSSKLPQKAFTSTAFYDATLTMVEKMRLRAEKELCSILAKPNCKQDVTSNNENDQNCGTNSSSQNLIERMNLPPPLYIKAGCHAVPSMSNLHIHIISSDMNGPNLKNKKHYNSFNTRFFIPFDELNQLKPDDSRHNNQIMHALIKDSDMLCSWCQRNFTNKFTALRAHLQEEYHTYVKEKAKKL</sequence>
<evidence type="ECO:0000256" key="4">
    <source>
        <dbReference type="ARBA" id="ARBA00023125"/>
    </source>
</evidence>
<dbReference type="AlphaFoldDB" id="A0A1E3PPF7"/>
<gene>
    <name evidence="8" type="ORF">NADFUDRAFT_40363</name>
</gene>
<dbReference type="GO" id="GO:0033699">
    <property type="term" value="F:DNA 5'-adenosine monophosphate hydrolase activity"/>
    <property type="evidence" value="ECO:0007669"/>
    <property type="project" value="EnsemblFungi"/>
</dbReference>
<dbReference type="GO" id="GO:0030983">
    <property type="term" value="F:mismatched DNA binding"/>
    <property type="evidence" value="ECO:0007669"/>
    <property type="project" value="TreeGrafter"/>
</dbReference>
<dbReference type="SUPFAM" id="SSF54197">
    <property type="entry name" value="HIT-like"/>
    <property type="match status" value="2"/>
</dbReference>
<evidence type="ECO:0000259" key="6">
    <source>
        <dbReference type="Pfam" id="PF01230"/>
    </source>
</evidence>
<keyword evidence="3" id="KW-0862">Zinc</keyword>
<proteinExistence type="predicted"/>
<protein>
    <submittedName>
        <fullName evidence="8">HIT-like protein</fullName>
    </submittedName>
</protein>
<dbReference type="GO" id="GO:0005634">
    <property type="term" value="C:nucleus"/>
    <property type="evidence" value="ECO:0007669"/>
    <property type="project" value="UniProtKB-SubCell"/>
</dbReference>
<keyword evidence="9" id="KW-1185">Reference proteome</keyword>
<evidence type="ECO:0000256" key="3">
    <source>
        <dbReference type="ARBA" id="ARBA00022833"/>
    </source>
</evidence>
<comment type="subcellular location">
    <subcellularLocation>
        <location evidence="1">Nucleus</location>
    </subcellularLocation>
</comment>
<organism evidence="8 9">
    <name type="scientific">Nadsonia fulvescens var. elongata DSM 6958</name>
    <dbReference type="NCBI Taxonomy" id="857566"/>
    <lineage>
        <taxon>Eukaryota</taxon>
        <taxon>Fungi</taxon>
        <taxon>Dikarya</taxon>
        <taxon>Ascomycota</taxon>
        <taxon>Saccharomycotina</taxon>
        <taxon>Dipodascomycetes</taxon>
        <taxon>Dipodascales</taxon>
        <taxon>Dipodascales incertae sedis</taxon>
        <taxon>Nadsonia</taxon>
    </lineage>
</organism>
<dbReference type="InterPro" id="IPR032566">
    <property type="entry name" value="Znf-C2HE"/>
</dbReference>
<dbReference type="Pfam" id="PF01230">
    <property type="entry name" value="HIT"/>
    <property type="match status" value="1"/>
</dbReference>
<evidence type="ECO:0000256" key="1">
    <source>
        <dbReference type="ARBA" id="ARBA00004123"/>
    </source>
</evidence>
<reference evidence="8 9" key="1">
    <citation type="journal article" date="2016" name="Proc. Natl. Acad. Sci. U.S.A.">
        <title>Comparative genomics of biotechnologically important yeasts.</title>
        <authorList>
            <person name="Riley R."/>
            <person name="Haridas S."/>
            <person name="Wolfe K.H."/>
            <person name="Lopes M.R."/>
            <person name="Hittinger C.T."/>
            <person name="Goeker M."/>
            <person name="Salamov A.A."/>
            <person name="Wisecaver J.H."/>
            <person name="Long T.M."/>
            <person name="Calvey C.H."/>
            <person name="Aerts A.L."/>
            <person name="Barry K.W."/>
            <person name="Choi C."/>
            <person name="Clum A."/>
            <person name="Coughlan A.Y."/>
            <person name="Deshpande S."/>
            <person name="Douglass A.P."/>
            <person name="Hanson S.J."/>
            <person name="Klenk H.-P."/>
            <person name="LaButti K.M."/>
            <person name="Lapidus A."/>
            <person name="Lindquist E.A."/>
            <person name="Lipzen A.M."/>
            <person name="Meier-Kolthoff J.P."/>
            <person name="Ohm R.A."/>
            <person name="Otillar R.P."/>
            <person name="Pangilinan J.L."/>
            <person name="Peng Y."/>
            <person name="Rokas A."/>
            <person name="Rosa C.A."/>
            <person name="Scheuner C."/>
            <person name="Sibirny A.A."/>
            <person name="Slot J.C."/>
            <person name="Stielow J.B."/>
            <person name="Sun H."/>
            <person name="Kurtzman C.P."/>
            <person name="Blackwell M."/>
            <person name="Grigoriev I.V."/>
            <person name="Jeffries T.W."/>
        </authorList>
    </citation>
    <scope>NUCLEOTIDE SEQUENCE [LARGE SCALE GENOMIC DNA]</scope>
    <source>
        <strain evidence="8 9">DSM 6958</strain>
    </source>
</reference>
<dbReference type="InterPro" id="IPR036265">
    <property type="entry name" value="HIT-like_sf"/>
</dbReference>
<evidence type="ECO:0000256" key="2">
    <source>
        <dbReference type="ARBA" id="ARBA00022723"/>
    </source>
</evidence>
<keyword evidence="5" id="KW-0539">Nucleus</keyword>
<dbReference type="Proteomes" id="UP000095009">
    <property type="component" value="Unassembled WGS sequence"/>
</dbReference>
<evidence type="ECO:0000313" key="8">
    <source>
        <dbReference type="EMBL" id="ODQ67190.1"/>
    </source>
</evidence>
<dbReference type="EMBL" id="KV454407">
    <property type="protein sequence ID" value="ODQ67190.1"/>
    <property type="molecule type" value="Genomic_DNA"/>
</dbReference>
<evidence type="ECO:0000256" key="5">
    <source>
        <dbReference type="ARBA" id="ARBA00023242"/>
    </source>
</evidence>
<dbReference type="GO" id="GO:0003697">
    <property type="term" value="F:single-stranded DNA binding"/>
    <property type="evidence" value="ECO:0007669"/>
    <property type="project" value="TreeGrafter"/>
</dbReference>
<dbReference type="InterPro" id="IPR011146">
    <property type="entry name" value="HIT-like"/>
</dbReference>
<dbReference type="Pfam" id="PF16278">
    <property type="entry name" value="zf-C2HE"/>
    <property type="match status" value="1"/>
</dbReference>
<keyword evidence="4" id="KW-0238">DNA-binding</keyword>
<accession>A0A1E3PPF7</accession>
<evidence type="ECO:0000259" key="7">
    <source>
        <dbReference type="Pfam" id="PF16278"/>
    </source>
</evidence>
<dbReference type="PANTHER" id="PTHR12486">
    <property type="entry name" value="APRATAXIN-RELATED"/>
    <property type="match status" value="1"/>
</dbReference>
<keyword evidence="2" id="KW-0479">Metal-binding</keyword>
<dbReference type="GO" id="GO:0046872">
    <property type="term" value="F:metal ion binding"/>
    <property type="evidence" value="ECO:0007669"/>
    <property type="project" value="UniProtKB-KW"/>
</dbReference>
<feature type="domain" description="Aprataxin C2HE/C2H2/C2HC zinc finger" evidence="7">
    <location>
        <begin position="179"/>
        <end position="237"/>
    </location>
</feature>
<dbReference type="Gene3D" id="3.30.428.10">
    <property type="entry name" value="HIT-like"/>
    <property type="match status" value="1"/>
</dbReference>
<evidence type="ECO:0000313" key="9">
    <source>
        <dbReference type="Proteomes" id="UP000095009"/>
    </source>
</evidence>
<dbReference type="OrthoDB" id="3512845at2759"/>
<dbReference type="STRING" id="857566.A0A1E3PPF7"/>